<dbReference type="SUPFAM" id="SSF82708">
    <property type="entry name" value="R3H domain"/>
    <property type="match status" value="1"/>
</dbReference>
<dbReference type="InterPro" id="IPR034078">
    <property type="entry name" value="NFX1_fam"/>
</dbReference>
<dbReference type="GO" id="GO:0005634">
    <property type="term" value="C:nucleus"/>
    <property type="evidence" value="ECO:0007669"/>
    <property type="project" value="UniProtKB-SubCell"/>
</dbReference>
<keyword evidence="6" id="KW-0862">Zinc</keyword>
<dbReference type="AlphaFoldDB" id="A0A9P8AH23"/>
<evidence type="ECO:0000256" key="7">
    <source>
        <dbReference type="ARBA" id="ARBA00023015"/>
    </source>
</evidence>
<keyword evidence="7" id="KW-0805">Transcription regulation</keyword>
<dbReference type="PROSITE" id="PS50089">
    <property type="entry name" value="ZF_RING_2"/>
    <property type="match status" value="1"/>
</dbReference>
<keyword evidence="4" id="KW-0677">Repeat</keyword>
<evidence type="ECO:0000256" key="10">
    <source>
        <dbReference type="PROSITE-ProRule" id="PRU00175"/>
    </source>
</evidence>
<dbReference type="Pfam" id="PF01422">
    <property type="entry name" value="zf-NF-X1"/>
    <property type="match status" value="5"/>
</dbReference>
<dbReference type="GO" id="GO:0000122">
    <property type="term" value="P:negative regulation of transcription by RNA polymerase II"/>
    <property type="evidence" value="ECO:0007669"/>
    <property type="project" value="TreeGrafter"/>
</dbReference>
<name>A0A9P8AH23_9ASCO</name>
<dbReference type="PANTHER" id="PTHR12360:SF12">
    <property type="entry name" value="TRANSCRIPTIONAL REPRESSOR NF-X1"/>
    <property type="match status" value="1"/>
</dbReference>
<dbReference type="Proteomes" id="UP000790833">
    <property type="component" value="Unassembled WGS sequence"/>
</dbReference>
<comment type="subcellular location">
    <subcellularLocation>
        <location evidence="1">Nucleus</location>
    </subcellularLocation>
</comment>
<dbReference type="InterPro" id="IPR019787">
    <property type="entry name" value="Znf_PHD-finger"/>
</dbReference>
<feature type="domain" description="RING-type" evidence="13">
    <location>
        <begin position="76"/>
        <end position="127"/>
    </location>
</feature>
<feature type="compositionally biased region" description="Acidic residues" evidence="11">
    <location>
        <begin position="35"/>
        <end position="57"/>
    </location>
</feature>
<dbReference type="InterPro" id="IPR036867">
    <property type="entry name" value="R3H_dom_sf"/>
</dbReference>
<gene>
    <name evidence="14" type="primary">FAP1</name>
    <name evidence="14" type="ORF">KQ657_001971</name>
</gene>
<dbReference type="PANTHER" id="PTHR12360">
    <property type="entry name" value="NUCLEAR TRANSCRIPTION FACTOR, X-BOX BINDING 1 NFX1"/>
    <property type="match status" value="1"/>
</dbReference>
<dbReference type="RefSeq" id="XP_043047803.1">
    <property type="nucleotide sequence ID" value="XM_043192748.1"/>
</dbReference>
<reference evidence="14" key="1">
    <citation type="submission" date="2021-03" db="EMBL/GenBank/DDBJ databases">
        <authorList>
            <person name="Palmer J.M."/>
        </authorList>
    </citation>
    <scope>NUCLEOTIDE SEQUENCE</scope>
    <source>
        <strain evidence="14">ARV_011</strain>
    </source>
</reference>
<feature type="region of interest" description="Disordered" evidence="11">
    <location>
        <begin position="1"/>
        <end position="59"/>
    </location>
</feature>
<organism evidence="14 15">
    <name type="scientific">Scheffersomyces spartinae</name>
    <dbReference type="NCBI Taxonomy" id="45513"/>
    <lineage>
        <taxon>Eukaryota</taxon>
        <taxon>Fungi</taxon>
        <taxon>Dikarya</taxon>
        <taxon>Ascomycota</taxon>
        <taxon>Saccharomycotina</taxon>
        <taxon>Pichiomycetes</taxon>
        <taxon>Debaryomycetaceae</taxon>
        <taxon>Scheffersomyces</taxon>
    </lineage>
</organism>
<evidence type="ECO:0000256" key="6">
    <source>
        <dbReference type="ARBA" id="ARBA00022833"/>
    </source>
</evidence>
<evidence type="ECO:0000256" key="3">
    <source>
        <dbReference type="ARBA" id="ARBA00022723"/>
    </source>
</evidence>
<feature type="domain" description="PHD-type" evidence="12">
    <location>
        <begin position="73"/>
        <end position="129"/>
    </location>
</feature>
<evidence type="ECO:0000256" key="2">
    <source>
        <dbReference type="ARBA" id="ARBA00007269"/>
    </source>
</evidence>
<dbReference type="GO" id="GO:0008270">
    <property type="term" value="F:zinc ion binding"/>
    <property type="evidence" value="ECO:0007669"/>
    <property type="project" value="UniProtKB-KW"/>
</dbReference>
<dbReference type="GeneID" id="66115345"/>
<dbReference type="Gene3D" id="3.30.1370.50">
    <property type="entry name" value="R3H-like domain"/>
    <property type="match status" value="1"/>
</dbReference>
<sequence length="988" mass="110611">MDNDNTSEDDDIGDINRPDLSADTSECALQLETDSVTDVDSEAYSDSESESEPDSNLDQDLATTIINEIRQGDYVCLVCTGEIDANAKVWSCGNCYRVYDLDCIRDWAQRGSSTNRENKTWRCPACSKETKRIPSRFACWCGKVTNPKPNPENPFSCMSICDQKFTNCIHSCTSVCHPAKHPLCGALGPVMKCQCGKHEQQLPCLVTPYDQGWRCDTSCDVELCEFGHRCGKGCHKGFCGPCQELITMSCYCGKEDLTIKCLDKILKRGELWIGVGKCSHLNEQYYDCGSHFETVGCQPFTTPPKCIYSPELVTTCYCGKTNVGVLNRSKCTDPIPECDNVCGKLLPCGCTCRFKCHEGPCECFNILSSPCSCGNGSYLVPCKFLQAGLLPKCTHKCTVLLNCRKHYHREECCEYEQIGLKRLRERKKALRNNTRTNSDDDIMTIEPVHICTRPCNKLKQCGTHYCAALCHLGSCEVCLESTNDDLVCHCGKTVLQAPVRCGTKLVCHEQCVRDKPCGHPQEPHECHDETIECPKCTTTVTKECNCGAKKDMKGVLCSQNSVLCGTVCTKSKLCGHPCMNVCSPNCTKHDIHSSSSVCQSMCKKIRSLCPHYCKLKCHANKLGKSPKCDATVCSHMVEVSCACGSLKMKTPCGSSLTTESNIGKVLECDDLCFRHQRDLELKKAFFGNGNGNSASSATAQVEEQFPYTKSIVDTYTKQTTWCSRMESFMREFVENPDKRFYYFPIMIAPQQQFICELADLYKLYHEILGDESSNEQQVLIVLVEQTELPSLTIEAAIYEREKSLESIRIRQEKIDLLFMNAIIIKDVFFGVTKERLEREFLENPLSQNGCIVKLRDYVYYNTETYLNSTSDSEAELYALMRSIKNSLRTKSLAFECKLGLIDEEVLTILKETIKVASTPTNNTTPANDDTSDGITLTADNKVVSTDDIIEGIERTKIDEIEHESKEFESTEFESTVPKSLNVYDILLT</sequence>
<evidence type="ECO:0000256" key="8">
    <source>
        <dbReference type="ARBA" id="ARBA00023163"/>
    </source>
</evidence>
<keyword evidence="3" id="KW-0479">Metal-binding</keyword>
<dbReference type="InterPro" id="IPR001841">
    <property type="entry name" value="Znf_RING"/>
</dbReference>
<protein>
    <submittedName>
        <fullName evidence="14">FKBP12-associated protein</fullName>
    </submittedName>
</protein>
<keyword evidence="9" id="KW-0539">Nucleus</keyword>
<accession>A0A9P8AH23</accession>
<evidence type="ECO:0000256" key="9">
    <source>
        <dbReference type="ARBA" id="ARBA00023242"/>
    </source>
</evidence>
<keyword evidence="5 10" id="KW-0863">Zinc-finger</keyword>
<dbReference type="GO" id="GO:0000981">
    <property type="term" value="F:DNA-binding transcription factor activity, RNA polymerase II-specific"/>
    <property type="evidence" value="ECO:0007669"/>
    <property type="project" value="TreeGrafter"/>
</dbReference>
<keyword evidence="8" id="KW-0804">Transcription</keyword>
<feature type="compositionally biased region" description="Acidic residues" evidence="11">
    <location>
        <begin position="1"/>
        <end position="13"/>
    </location>
</feature>
<dbReference type="CDD" id="cd06008">
    <property type="entry name" value="NF-X1-zinc-finger"/>
    <property type="match status" value="3"/>
</dbReference>
<evidence type="ECO:0000256" key="5">
    <source>
        <dbReference type="ARBA" id="ARBA00022771"/>
    </source>
</evidence>
<evidence type="ECO:0000256" key="1">
    <source>
        <dbReference type="ARBA" id="ARBA00004123"/>
    </source>
</evidence>
<dbReference type="InterPro" id="IPR000967">
    <property type="entry name" value="Znf_NFX1"/>
</dbReference>
<dbReference type="OrthoDB" id="6512771at2759"/>
<evidence type="ECO:0000256" key="11">
    <source>
        <dbReference type="SAM" id="MobiDB-lite"/>
    </source>
</evidence>
<dbReference type="SMART" id="SM00438">
    <property type="entry name" value="ZnF_NFX"/>
    <property type="match status" value="5"/>
</dbReference>
<evidence type="ECO:0000259" key="13">
    <source>
        <dbReference type="PROSITE" id="PS50089"/>
    </source>
</evidence>
<dbReference type="SUPFAM" id="SSF57850">
    <property type="entry name" value="RING/U-box"/>
    <property type="match status" value="1"/>
</dbReference>
<evidence type="ECO:0000313" key="14">
    <source>
        <dbReference type="EMBL" id="KAG7192253.1"/>
    </source>
</evidence>
<proteinExistence type="inferred from homology"/>
<dbReference type="EMBL" id="JAHMUF010000019">
    <property type="protein sequence ID" value="KAG7192253.1"/>
    <property type="molecule type" value="Genomic_DNA"/>
</dbReference>
<dbReference type="PROSITE" id="PS50016">
    <property type="entry name" value="ZF_PHD_2"/>
    <property type="match status" value="1"/>
</dbReference>
<comment type="caution">
    <text evidence="14">The sequence shown here is derived from an EMBL/GenBank/DDBJ whole genome shotgun (WGS) entry which is preliminary data.</text>
</comment>
<comment type="similarity">
    <text evidence="2">Belongs to the NFX1 family.</text>
</comment>
<evidence type="ECO:0000259" key="12">
    <source>
        <dbReference type="PROSITE" id="PS50016"/>
    </source>
</evidence>
<evidence type="ECO:0000256" key="4">
    <source>
        <dbReference type="ARBA" id="ARBA00022737"/>
    </source>
</evidence>
<dbReference type="GO" id="GO:0000977">
    <property type="term" value="F:RNA polymerase II transcription regulatory region sequence-specific DNA binding"/>
    <property type="evidence" value="ECO:0007669"/>
    <property type="project" value="TreeGrafter"/>
</dbReference>
<keyword evidence="15" id="KW-1185">Reference proteome</keyword>
<evidence type="ECO:0000313" key="15">
    <source>
        <dbReference type="Proteomes" id="UP000790833"/>
    </source>
</evidence>